<sequence length="449" mass="51785">MKNRIYIKDLKDHVGEEVIIAGWVDVRRDQGKMVFFDMRDMTGKVQCVALPNHAEVIEQTKEIRLEWVLKIKGMVNKRPERNIKAGVLNGEIELEILNIEILSEAAPLPFDMSMEGYNLDLTTELDNRALVFRQPKVQAVFKVQETVIDSFREFMKKNMFFEFQAPAITPATAEGGAEVFQVDYFDKKAYLTQSPQLYKQIVMSAFERCFSVNKVFRAEPSSTTRHLTEIVSLDAEMAFIDSWTDVRDMAEATVKYILEQVAAKNSEHLKILGATIPTMIDKTPTLSLRELQQKIFDKFGRDGRGEKDTNPQDEREICEIIKEETGSDFVFVYGYPTRKKPFYVYPNPEEPEYNEGMDLLCRGVEWLSGGRRISDYNQLMKHVEIWKMDPAKVKMFLEAFKYGVPPEGGFAFGAERITMQLLGLKNIREASMFPRDMNRIDERLSSEGY</sequence>
<feature type="binding site" evidence="9">
    <location>
        <position position="372"/>
    </location>
    <ligand>
        <name>L-aspartate</name>
        <dbReference type="ChEBI" id="CHEBI:29991"/>
    </ligand>
</feature>
<dbReference type="GO" id="GO:0006422">
    <property type="term" value="P:aspartyl-tRNA aminoacylation"/>
    <property type="evidence" value="ECO:0007669"/>
    <property type="project" value="UniProtKB-UniRule"/>
</dbReference>
<comment type="catalytic activity">
    <reaction evidence="9">
        <text>tRNA(Asp) + L-aspartate + ATP = L-aspartyl-tRNA(Asp) + AMP + diphosphate</text>
        <dbReference type="Rhea" id="RHEA:19649"/>
        <dbReference type="Rhea" id="RHEA-COMP:9660"/>
        <dbReference type="Rhea" id="RHEA-COMP:9678"/>
        <dbReference type="ChEBI" id="CHEBI:29991"/>
        <dbReference type="ChEBI" id="CHEBI:30616"/>
        <dbReference type="ChEBI" id="CHEBI:33019"/>
        <dbReference type="ChEBI" id="CHEBI:78442"/>
        <dbReference type="ChEBI" id="CHEBI:78516"/>
        <dbReference type="ChEBI" id="CHEBI:456215"/>
        <dbReference type="EC" id="6.1.1.12"/>
    </reaction>
</comment>
<dbReference type="InterPro" id="IPR006195">
    <property type="entry name" value="aa-tRNA-synth_II"/>
</dbReference>
<feature type="binding site" evidence="9">
    <location>
        <position position="365"/>
    </location>
    <ligand>
        <name>ATP</name>
        <dbReference type="ChEBI" id="CHEBI:30616"/>
    </ligand>
</feature>
<dbReference type="PRINTS" id="PR01042">
    <property type="entry name" value="TRNASYNTHASP"/>
</dbReference>
<dbReference type="InterPro" id="IPR004523">
    <property type="entry name" value="Asp-tRNA_synthase_2"/>
</dbReference>
<organism evidence="11 12">
    <name type="scientific">Candidatus Woesebacteria bacterium GW2011_GWB1_38_5b</name>
    <dbReference type="NCBI Taxonomy" id="1618569"/>
    <lineage>
        <taxon>Bacteria</taxon>
        <taxon>Candidatus Woeseibacteriota</taxon>
    </lineage>
</organism>
<keyword evidence="6 9" id="KW-0067">ATP-binding</keyword>
<feature type="binding site" evidence="9">
    <location>
        <begin position="413"/>
        <end position="416"/>
    </location>
    <ligand>
        <name>ATP</name>
        <dbReference type="ChEBI" id="CHEBI:30616"/>
    </ligand>
</feature>
<dbReference type="EMBL" id="LBUZ01000029">
    <property type="protein sequence ID" value="KKQ74596.1"/>
    <property type="molecule type" value="Genomic_DNA"/>
</dbReference>
<evidence type="ECO:0000256" key="2">
    <source>
        <dbReference type="ARBA" id="ARBA00005312"/>
    </source>
</evidence>
<comment type="caution">
    <text evidence="11">The sequence shown here is derived from an EMBL/GenBank/DDBJ whole genome shotgun (WGS) entry which is preliminary data.</text>
</comment>
<dbReference type="PROSITE" id="PS50862">
    <property type="entry name" value="AA_TRNA_LIGASE_II"/>
    <property type="match status" value="1"/>
</dbReference>
<keyword evidence="3 9" id="KW-0963">Cytoplasm</keyword>
<dbReference type="Proteomes" id="UP000034181">
    <property type="component" value="Unassembled WGS sequence"/>
</dbReference>
<evidence type="ECO:0000256" key="9">
    <source>
        <dbReference type="HAMAP-Rule" id="MF_02075"/>
    </source>
</evidence>
<protein>
    <recommendedName>
        <fullName evidence="9">Aspartate--tRNA ligase</fullName>
        <ecNumber evidence="9">6.1.1.12</ecNumber>
    </recommendedName>
    <alternativeName>
        <fullName evidence="9">Aspartyl-tRNA synthetase</fullName>
        <shortName evidence="9">AspRS</shortName>
    </alternativeName>
</protein>
<accession>A0A0G0NBZ5</accession>
<dbReference type="InterPro" id="IPR047089">
    <property type="entry name" value="Asp-tRNA-ligase_1_N"/>
</dbReference>
<evidence type="ECO:0000256" key="1">
    <source>
        <dbReference type="ARBA" id="ARBA00004496"/>
    </source>
</evidence>
<keyword evidence="5 9" id="KW-0547">Nucleotide-binding</keyword>
<keyword evidence="4 9" id="KW-0436">Ligase</keyword>
<dbReference type="InterPro" id="IPR002312">
    <property type="entry name" value="Asp/Asn-tRNA-synth_IIb"/>
</dbReference>
<dbReference type="SUPFAM" id="SSF50249">
    <property type="entry name" value="Nucleic acid-binding proteins"/>
    <property type="match status" value="1"/>
</dbReference>
<reference evidence="11 12" key="1">
    <citation type="journal article" date="2015" name="Nature">
        <title>rRNA introns, odd ribosomes, and small enigmatic genomes across a large radiation of phyla.</title>
        <authorList>
            <person name="Brown C.T."/>
            <person name="Hug L.A."/>
            <person name="Thomas B.C."/>
            <person name="Sharon I."/>
            <person name="Castelle C.J."/>
            <person name="Singh A."/>
            <person name="Wilkins M.J."/>
            <person name="Williams K.H."/>
            <person name="Banfield J.F."/>
        </authorList>
    </citation>
    <scope>NUCLEOTIDE SEQUENCE [LARGE SCALE GENOMIC DNA]</scope>
</reference>
<dbReference type="GO" id="GO:0017101">
    <property type="term" value="C:aminoacyl-tRNA synthetase multienzyme complex"/>
    <property type="evidence" value="ECO:0007669"/>
    <property type="project" value="TreeGrafter"/>
</dbReference>
<dbReference type="CDD" id="cd04317">
    <property type="entry name" value="EcAspRS_like_N"/>
    <property type="match status" value="1"/>
</dbReference>
<comment type="caution">
    <text evidence="9">Lacks conserved residue(s) required for the propagation of feature annotation.</text>
</comment>
<feature type="binding site" evidence="9">
    <location>
        <begin position="225"/>
        <end position="227"/>
    </location>
    <ligand>
        <name>ATP</name>
        <dbReference type="ChEBI" id="CHEBI:30616"/>
    </ligand>
</feature>
<keyword evidence="7 9" id="KW-0648">Protein biosynthesis</keyword>
<gene>
    <name evidence="9" type="primary">aspS</name>
    <name evidence="11" type="ORF">US96_C0029G0010</name>
</gene>
<evidence type="ECO:0000256" key="7">
    <source>
        <dbReference type="ARBA" id="ARBA00022917"/>
    </source>
</evidence>
<dbReference type="PANTHER" id="PTHR43450:SF1">
    <property type="entry name" value="ASPARTATE--TRNA LIGASE, CYTOPLASMIC"/>
    <property type="match status" value="1"/>
</dbReference>
<comment type="subcellular location">
    <subcellularLocation>
        <location evidence="1 9">Cytoplasm</location>
    </subcellularLocation>
</comment>
<evidence type="ECO:0000256" key="6">
    <source>
        <dbReference type="ARBA" id="ARBA00022840"/>
    </source>
</evidence>
<dbReference type="PANTHER" id="PTHR43450">
    <property type="entry name" value="ASPARTYL-TRNA SYNTHETASE"/>
    <property type="match status" value="1"/>
</dbReference>
<comment type="similarity">
    <text evidence="2 9">Belongs to the class-II aminoacyl-tRNA synthetase family. Type 2 subfamily.</text>
</comment>
<comment type="function">
    <text evidence="9">Catalyzes the attachment of L-aspartate to tRNA(Asp) in a two-step reaction: L-aspartate is first activated by ATP to form Asp-AMP and then transferred to the acceptor end of tRNA(Asp).</text>
</comment>
<dbReference type="InterPro" id="IPR004364">
    <property type="entry name" value="Aa-tRNA-synt_II"/>
</dbReference>
<dbReference type="HAMAP" id="MF_02075">
    <property type="entry name" value="Asp_tRNA_synth_type2"/>
    <property type="match status" value="1"/>
</dbReference>
<dbReference type="NCBIfam" id="NF003483">
    <property type="entry name" value="PRK05159.1"/>
    <property type="match status" value="1"/>
</dbReference>
<feature type="binding site" evidence="9">
    <location>
        <begin position="217"/>
        <end position="219"/>
    </location>
    <ligand>
        <name>ATP</name>
        <dbReference type="ChEBI" id="CHEBI:30616"/>
    </ligand>
</feature>
<feature type="binding site" evidence="9">
    <location>
        <position position="368"/>
    </location>
    <ligand>
        <name>L-aspartate</name>
        <dbReference type="ChEBI" id="CHEBI:29991"/>
    </ligand>
</feature>
<feature type="binding site" evidence="9">
    <location>
        <position position="174"/>
    </location>
    <ligand>
        <name>L-aspartate</name>
        <dbReference type="ChEBI" id="CHEBI:29991"/>
    </ligand>
</feature>
<dbReference type="EC" id="6.1.1.12" evidence="9"/>
<proteinExistence type="inferred from homology"/>
<evidence type="ECO:0000256" key="5">
    <source>
        <dbReference type="ARBA" id="ARBA00022741"/>
    </source>
</evidence>
<comment type="subunit">
    <text evidence="9">Homodimer.</text>
</comment>
<evidence type="ECO:0000313" key="12">
    <source>
        <dbReference type="Proteomes" id="UP000034181"/>
    </source>
</evidence>
<evidence type="ECO:0000256" key="3">
    <source>
        <dbReference type="ARBA" id="ARBA00022490"/>
    </source>
</evidence>
<dbReference type="Pfam" id="PF01336">
    <property type="entry name" value="tRNA_anti-codon"/>
    <property type="match status" value="1"/>
</dbReference>
<evidence type="ECO:0000256" key="4">
    <source>
        <dbReference type="ARBA" id="ARBA00022598"/>
    </source>
</evidence>
<feature type="region of interest" description="Aspartate" evidence="9">
    <location>
        <begin position="196"/>
        <end position="199"/>
    </location>
</feature>
<dbReference type="Pfam" id="PF00152">
    <property type="entry name" value="tRNA-synt_2"/>
    <property type="match status" value="1"/>
</dbReference>
<feature type="domain" description="Aminoacyl-transfer RNA synthetases class-II family profile" evidence="10">
    <location>
        <begin position="141"/>
        <end position="434"/>
    </location>
</feature>
<dbReference type="SUPFAM" id="SSF55681">
    <property type="entry name" value="Class II aaRS and biotin synthetases"/>
    <property type="match status" value="1"/>
</dbReference>
<name>A0A0G0NBZ5_9BACT</name>
<keyword evidence="8 9" id="KW-0030">Aminoacyl-tRNA synthetase</keyword>
<dbReference type="Gene3D" id="2.40.50.140">
    <property type="entry name" value="Nucleic acid-binding proteins"/>
    <property type="match status" value="1"/>
</dbReference>
<dbReference type="InterPro" id="IPR004365">
    <property type="entry name" value="NA-bd_OB_tRNA"/>
</dbReference>
<dbReference type="GO" id="GO:0003723">
    <property type="term" value="F:RNA binding"/>
    <property type="evidence" value="ECO:0007669"/>
    <property type="project" value="TreeGrafter"/>
</dbReference>
<dbReference type="AlphaFoldDB" id="A0A0G0NBZ5"/>
<evidence type="ECO:0000259" key="10">
    <source>
        <dbReference type="PROSITE" id="PS50862"/>
    </source>
</evidence>
<evidence type="ECO:0000256" key="8">
    <source>
        <dbReference type="ARBA" id="ARBA00023146"/>
    </source>
</evidence>
<dbReference type="GO" id="GO:0005524">
    <property type="term" value="F:ATP binding"/>
    <property type="evidence" value="ECO:0007669"/>
    <property type="project" value="UniProtKB-UniRule"/>
</dbReference>
<dbReference type="Gene3D" id="3.30.930.10">
    <property type="entry name" value="Bira Bifunctional Protein, Domain 2"/>
    <property type="match status" value="1"/>
</dbReference>
<dbReference type="InterPro" id="IPR045864">
    <property type="entry name" value="aa-tRNA-synth_II/BPL/LPL"/>
</dbReference>
<dbReference type="GO" id="GO:0004815">
    <property type="term" value="F:aspartate-tRNA ligase activity"/>
    <property type="evidence" value="ECO:0007669"/>
    <property type="project" value="UniProtKB-UniRule"/>
</dbReference>
<dbReference type="InterPro" id="IPR012340">
    <property type="entry name" value="NA-bd_OB-fold"/>
</dbReference>
<feature type="binding site" evidence="9">
    <location>
        <position position="217"/>
    </location>
    <ligand>
        <name>L-aspartate</name>
        <dbReference type="ChEBI" id="CHEBI:29991"/>
    </ligand>
</feature>
<evidence type="ECO:0000313" key="11">
    <source>
        <dbReference type="EMBL" id="KKQ74596.1"/>
    </source>
</evidence>
<dbReference type="GO" id="GO:0005829">
    <property type="term" value="C:cytosol"/>
    <property type="evidence" value="ECO:0007669"/>
    <property type="project" value="TreeGrafter"/>
</dbReference>